<keyword evidence="1" id="KW-0472">Membrane</keyword>
<keyword evidence="1" id="KW-1133">Transmembrane helix</keyword>
<evidence type="ECO:0000256" key="1">
    <source>
        <dbReference type="SAM" id="Phobius"/>
    </source>
</evidence>
<comment type="caution">
    <text evidence="2">The sequence shown here is derived from an EMBL/GenBank/DDBJ whole genome shotgun (WGS) entry which is preliminary data.</text>
</comment>
<evidence type="ECO:0000313" key="2">
    <source>
        <dbReference type="EMBL" id="KKN46600.1"/>
    </source>
</evidence>
<gene>
    <name evidence="2" type="ORF">LCGC14_0671050</name>
</gene>
<protein>
    <submittedName>
        <fullName evidence="2">Uncharacterized protein</fullName>
    </submittedName>
</protein>
<keyword evidence="1" id="KW-0812">Transmembrane</keyword>
<dbReference type="EMBL" id="LAZR01001321">
    <property type="protein sequence ID" value="KKN46600.1"/>
    <property type="molecule type" value="Genomic_DNA"/>
</dbReference>
<reference evidence="2" key="1">
    <citation type="journal article" date="2015" name="Nature">
        <title>Complex archaea that bridge the gap between prokaryotes and eukaryotes.</title>
        <authorList>
            <person name="Spang A."/>
            <person name="Saw J.H."/>
            <person name="Jorgensen S.L."/>
            <person name="Zaremba-Niedzwiedzka K."/>
            <person name="Martijn J."/>
            <person name="Lind A.E."/>
            <person name="van Eijk R."/>
            <person name="Schleper C."/>
            <person name="Guy L."/>
            <person name="Ettema T.J."/>
        </authorList>
    </citation>
    <scope>NUCLEOTIDE SEQUENCE</scope>
</reference>
<organism evidence="2">
    <name type="scientific">marine sediment metagenome</name>
    <dbReference type="NCBI Taxonomy" id="412755"/>
    <lineage>
        <taxon>unclassified sequences</taxon>
        <taxon>metagenomes</taxon>
        <taxon>ecological metagenomes</taxon>
    </lineage>
</organism>
<name>A0A0F9QQV0_9ZZZZ</name>
<feature type="transmembrane region" description="Helical" evidence="1">
    <location>
        <begin position="12"/>
        <end position="33"/>
    </location>
</feature>
<accession>A0A0F9QQV0</accession>
<proteinExistence type="predicted"/>
<dbReference type="AlphaFoldDB" id="A0A0F9QQV0"/>
<sequence>MDYSSYDNGFDVLLDTITLCLAPFTFVGALSNWGKKIFLKLRRWGADILRPKDVVTARHTEPQSDLVRQFVQYELLLVSGKETLDARKV</sequence>